<comment type="similarity">
    <text evidence="1">Belongs to the CCM1 family.</text>
</comment>
<evidence type="ECO:0000256" key="6">
    <source>
        <dbReference type="SAM" id="MobiDB-lite"/>
    </source>
</evidence>
<dbReference type="InterPro" id="IPR002885">
    <property type="entry name" value="PPR_rpt"/>
</dbReference>
<keyword evidence="8" id="KW-1185">Reference proteome</keyword>
<evidence type="ECO:0000256" key="3">
    <source>
        <dbReference type="ARBA" id="ARBA00044493"/>
    </source>
</evidence>
<proteinExistence type="inferred from homology"/>
<feature type="region of interest" description="Disordered" evidence="6">
    <location>
        <begin position="346"/>
        <end position="368"/>
    </location>
</feature>
<evidence type="ECO:0000313" key="7">
    <source>
        <dbReference type="EMBL" id="TDL28373.1"/>
    </source>
</evidence>
<gene>
    <name evidence="7" type="ORF">BD410DRAFT_218476</name>
</gene>
<organism evidence="7 8">
    <name type="scientific">Rickenella mellea</name>
    <dbReference type="NCBI Taxonomy" id="50990"/>
    <lineage>
        <taxon>Eukaryota</taxon>
        <taxon>Fungi</taxon>
        <taxon>Dikarya</taxon>
        <taxon>Basidiomycota</taxon>
        <taxon>Agaricomycotina</taxon>
        <taxon>Agaricomycetes</taxon>
        <taxon>Hymenochaetales</taxon>
        <taxon>Rickenellaceae</taxon>
        <taxon>Rickenella</taxon>
    </lineage>
</organism>
<dbReference type="VEuPathDB" id="FungiDB:BD410DRAFT_218476"/>
<feature type="repeat" description="PPR" evidence="5">
    <location>
        <begin position="372"/>
        <end position="406"/>
    </location>
</feature>
<dbReference type="PANTHER" id="PTHR47447:SF28">
    <property type="entry name" value="PENTACOTRIPEPTIDE-REPEAT REGION OF PRORP DOMAIN-CONTAINING PROTEIN"/>
    <property type="match status" value="1"/>
</dbReference>
<dbReference type="EMBL" id="ML170157">
    <property type="protein sequence ID" value="TDL28373.1"/>
    <property type="molecule type" value="Genomic_DNA"/>
</dbReference>
<dbReference type="InterPro" id="IPR011990">
    <property type="entry name" value="TPR-like_helical_dom_sf"/>
</dbReference>
<protein>
    <recommendedName>
        <fullName evidence="9">Pentacotripeptide-repeat region of PRORP domain-containing protein</fullName>
    </recommendedName>
</protein>
<sequence length="758" mass="84580">MPWRLCGLRQLFRHKPLQLPTRQLSTCSTHWLKQCLAPSVQYLPFVARAVQVRNAKDLHAACPVRDRCVECLAVPLLPNQERIPKEGSGEDHLFSQVVEIVDSTFSSRTTRDSASKLLEDLRQCHGLLQLFTNSESVCAFAEKFADSDYPRRAYQILRLGYQVGARYKQSVYERVVFRLSKGTHWHLVTSVVILGKQHTGRSTSRLLNWRARSHVETQNFTLLDGILDQFALEDLTPSRRTFHILLQGYLRNHDVGRARSCLQAMESAGLLVGASTHAVIASAYRGLGPDEHVLTGAFGVLGSVDSRTRTSILNSLMRLYLDRNDFNGASRVLQIFNQRHLNPTNRTRTASIAQSGRKRHRGNSNAQATSPDVATYAMLIDFLSRKRDKTWVRNIFCRMRSTGILPDAMVGASLVRAYHSLGCADLAMAVVEEMCRPFNSDATMFHPLGYTPDPDTLAFGPFTEGPNAEVLNALMQCVLDTRGIEGMRHVLFIMKAANVEPDTTTLEMLLSFLESKANASPRAIARILRMLTTTKGRPTLRHTHVLLRSILRRERTQLRGIGWNNMAARLTLQRQQRQMSGPQAVAELKSFDPTAGIAVPRQLVQSSPILPILQSLAARNIKCDRATIALRMKHDAVTKLNISAANAVFQAMIARGMHPTAHHYAALMEGYAERGEMRQAAETMHRAAANDVPPNVVMHTIIIVGHARMGRPDLAMRAFQEMLSSGIEPDFAAVDAVASAFFAVKAFKLARQTPHSKF</sequence>
<dbReference type="Pfam" id="PF01535">
    <property type="entry name" value="PPR"/>
    <property type="match status" value="2"/>
</dbReference>
<reference evidence="7 8" key="1">
    <citation type="submission" date="2018-06" db="EMBL/GenBank/DDBJ databases">
        <title>A transcriptomic atlas of mushroom development highlights an independent origin of complex multicellularity.</title>
        <authorList>
            <consortium name="DOE Joint Genome Institute"/>
            <person name="Krizsan K."/>
            <person name="Almasi E."/>
            <person name="Merenyi Z."/>
            <person name="Sahu N."/>
            <person name="Viragh M."/>
            <person name="Koszo T."/>
            <person name="Mondo S."/>
            <person name="Kiss B."/>
            <person name="Balint B."/>
            <person name="Kues U."/>
            <person name="Barry K."/>
            <person name="Hegedus J.C."/>
            <person name="Henrissat B."/>
            <person name="Johnson J."/>
            <person name="Lipzen A."/>
            <person name="Ohm R."/>
            <person name="Nagy I."/>
            <person name="Pangilinan J."/>
            <person name="Yan J."/>
            <person name="Xiong Y."/>
            <person name="Grigoriev I.V."/>
            <person name="Hibbett D.S."/>
            <person name="Nagy L.G."/>
        </authorList>
    </citation>
    <scope>NUCLEOTIDE SEQUENCE [LARGE SCALE GENOMIC DNA]</scope>
    <source>
        <strain evidence="7 8">SZMC22713</strain>
    </source>
</reference>
<evidence type="ECO:0000313" key="8">
    <source>
        <dbReference type="Proteomes" id="UP000294933"/>
    </source>
</evidence>
<keyword evidence="2" id="KW-0677">Repeat</keyword>
<dbReference type="NCBIfam" id="TIGR00756">
    <property type="entry name" value="PPR"/>
    <property type="match status" value="2"/>
</dbReference>
<evidence type="ECO:0000256" key="4">
    <source>
        <dbReference type="ARBA" id="ARBA00044511"/>
    </source>
</evidence>
<feature type="repeat" description="PPR" evidence="5">
    <location>
        <begin position="695"/>
        <end position="729"/>
    </location>
</feature>
<comment type="subunit">
    <text evidence="4">Binds to mitochondrial small subunit 15S rRNA.</text>
</comment>
<evidence type="ECO:0000256" key="1">
    <source>
        <dbReference type="ARBA" id="ARBA00006192"/>
    </source>
</evidence>
<dbReference type="AlphaFoldDB" id="A0A4Y7QL79"/>
<name>A0A4Y7QL79_9AGAM</name>
<dbReference type="OrthoDB" id="185373at2759"/>
<accession>A0A4Y7QL79</accession>
<dbReference type="STRING" id="50990.A0A4Y7QL79"/>
<dbReference type="PROSITE" id="PS51375">
    <property type="entry name" value="PPR"/>
    <property type="match status" value="2"/>
</dbReference>
<evidence type="ECO:0000256" key="2">
    <source>
        <dbReference type="ARBA" id="ARBA00022737"/>
    </source>
</evidence>
<dbReference type="Gene3D" id="1.25.40.10">
    <property type="entry name" value="Tetratricopeptide repeat domain"/>
    <property type="match status" value="3"/>
</dbReference>
<dbReference type="Proteomes" id="UP000294933">
    <property type="component" value="Unassembled WGS sequence"/>
</dbReference>
<comment type="function">
    <text evidence="3">Regulates mitochondrial small subunit maturation by controlling 15S rRNA 5'-end processing. Localizes to the 5' precursor of the 15S rRNA in a position that is subsequently occupied by mS47 in the mature yeast mtSSU. Uses structure and sequence-specific RNA recognition, binding to a single-stranded region of the precursor and specifically recognizing bases -6 to -1. The exchange of Ccm1 for mS47 is coupled to the irreversible removal of precursor rRNA that is accompanied by conformational changes of the mitoribosomal proteins uS5m and mS26. These conformational changes signal completion of 5'-end rRNA processing through protection of the mature 5'-end of the 15S rRNA and stabilization of mS47. The removal of the 5' precursor together with the dissociation of Ccm1 may be catalyzed by the 5'-3' exoribonuclease Pet127. Involved in the specific removal of group I introns in mitochondrial encoded transcripts.</text>
</comment>
<dbReference type="PANTHER" id="PTHR47447">
    <property type="entry name" value="OS03G0856100 PROTEIN"/>
    <property type="match status" value="1"/>
</dbReference>
<evidence type="ECO:0000256" key="5">
    <source>
        <dbReference type="PROSITE-ProRule" id="PRU00708"/>
    </source>
</evidence>
<evidence type="ECO:0008006" key="9">
    <source>
        <dbReference type="Google" id="ProtNLM"/>
    </source>
</evidence>